<keyword evidence="10" id="KW-0521">NADP</keyword>
<dbReference type="CDD" id="cd05235">
    <property type="entry name" value="SDR_e1"/>
    <property type="match status" value="1"/>
</dbReference>
<dbReference type="InterPro" id="IPR020845">
    <property type="entry name" value="AMP-binding_CS"/>
</dbReference>
<dbReference type="InterPro" id="IPR036736">
    <property type="entry name" value="ACP-like_sf"/>
</dbReference>
<dbReference type="InterPro" id="IPR025110">
    <property type="entry name" value="AMP-bd_C"/>
</dbReference>
<dbReference type="GO" id="GO:0004043">
    <property type="term" value="F:L-aminoadipate-semialdehyde dehydrogenase [NAD(P)+] activity"/>
    <property type="evidence" value="ECO:0007669"/>
    <property type="project" value="UniProtKB-EC"/>
</dbReference>
<dbReference type="Pfam" id="PF07993">
    <property type="entry name" value="NAD_binding_4"/>
    <property type="match status" value="1"/>
</dbReference>
<dbReference type="PANTHER" id="PTHR44845:SF1">
    <property type="entry name" value="L-2-AMINOADIPATE REDUCTASE"/>
    <property type="match status" value="1"/>
</dbReference>
<dbReference type="PROSITE" id="PS50075">
    <property type="entry name" value="CARRIER"/>
    <property type="match status" value="1"/>
</dbReference>
<dbReference type="Gene3D" id="3.30.559.30">
    <property type="entry name" value="Nonribosomal peptide synthetase, condensation domain"/>
    <property type="match status" value="1"/>
</dbReference>
<organism evidence="19 20">
    <name type="scientific">Smittium angustum</name>
    <dbReference type="NCBI Taxonomy" id="133377"/>
    <lineage>
        <taxon>Eukaryota</taxon>
        <taxon>Fungi</taxon>
        <taxon>Fungi incertae sedis</taxon>
        <taxon>Zoopagomycota</taxon>
        <taxon>Kickxellomycotina</taxon>
        <taxon>Harpellomycetes</taxon>
        <taxon>Harpellales</taxon>
        <taxon>Legeriomycetaceae</taxon>
        <taxon>Smittium</taxon>
    </lineage>
</organism>
<comment type="function">
    <text evidence="2">Catalyzes the activation of alpha-aminoadipate by ATP-dependent adenylation and the reduction of activated alpha-aminoadipate by NADPH. The activated alpha-aminoadipate is bound to the phosphopantheinyl group of the enzyme itself before it is reduced to (S)-2-amino-6-oxohexanoate.</text>
</comment>
<dbReference type="SUPFAM" id="SSF52777">
    <property type="entry name" value="CoA-dependent acyltransferases"/>
    <property type="match status" value="1"/>
</dbReference>
<comment type="cofactor">
    <cofactor evidence="1">
        <name>pantetheine 4'-phosphate</name>
        <dbReference type="ChEBI" id="CHEBI:47942"/>
    </cofactor>
</comment>
<dbReference type="InterPro" id="IPR009081">
    <property type="entry name" value="PP-bd_ACP"/>
</dbReference>
<dbReference type="Gene3D" id="3.40.50.720">
    <property type="entry name" value="NAD(P)-binding Rossmann-like Domain"/>
    <property type="match status" value="1"/>
</dbReference>
<evidence type="ECO:0000256" key="11">
    <source>
        <dbReference type="ARBA" id="ARBA00023002"/>
    </source>
</evidence>
<feature type="domain" description="Carrier" evidence="18">
    <location>
        <begin position="915"/>
        <end position="993"/>
    </location>
</feature>
<dbReference type="InterPro" id="IPR000873">
    <property type="entry name" value="AMP-dep_synth/lig_dom"/>
</dbReference>
<dbReference type="InterPro" id="IPR042099">
    <property type="entry name" value="ANL_N_sf"/>
</dbReference>
<protein>
    <recommendedName>
        <fullName evidence="14">Alpha-aminoadipate reductase</fullName>
        <ecNumber evidence="6">1.2.1.31</ecNumber>
        <ecNumber evidence="5">1.2.1.95</ecNumber>
    </recommendedName>
    <alternativeName>
        <fullName evidence="13">L-aminoadipate-semialdehyde dehydrogenase</fullName>
    </alternativeName>
</protein>
<keyword evidence="7" id="KW-0596">Phosphopantetheine</keyword>
<dbReference type="SUPFAM" id="SSF47336">
    <property type="entry name" value="ACP-like"/>
    <property type="match status" value="1"/>
</dbReference>
<dbReference type="Gene3D" id="3.30.300.30">
    <property type="match status" value="1"/>
</dbReference>
<dbReference type="NCBIfam" id="TIGR01733">
    <property type="entry name" value="AA-adenyl-dom"/>
    <property type="match status" value="1"/>
</dbReference>
<dbReference type="PIRSF" id="PIRSF001617">
    <property type="entry name" value="Alpha-AR"/>
    <property type="match status" value="1"/>
</dbReference>
<dbReference type="EMBL" id="MBFU01000146">
    <property type="protein sequence ID" value="PWA01630.1"/>
    <property type="molecule type" value="Genomic_DNA"/>
</dbReference>
<evidence type="ECO:0000256" key="12">
    <source>
        <dbReference type="ARBA" id="ARBA00023154"/>
    </source>
</evidence>
<evidence type="ECO:0000256" key="1">
    <source>
        <dbReference type="ARBA" id="ARBA00001957"/>
    </source>
</evidence>
<evidence type="ECO:0000256" key="14">
    <source>
        <dbReference type="ARBA" id="ARBA00032195"/>
    </source>
</evidence>
<evidence type="ECO:0000256" key="5">
    <source>
        <dbReference type="ARBA" id="ARBA00012913"/>
    </source>
</evidence>
<dbReference type="EC" id="1.2.1.31" evidence="6"/>
<evidence type="ECO:0000256" key="2">
    <source>
        <dbReference type="ARBA" id="ARBA00003499"/>
    </source>
</evidence>
<comment type="catalytic activity">
    <reaction evidence="17">
        <text>(S)-2-amino-6-oxohexanoate + NADP(+) + H2O = L-2-aminoadipate + NADPH + 2 H(+)</text>
        <dbReference type="Rhea" id="RHEA:12304"/>
        <dbReference type="ChEBI" id="CHEBI:15377"/>
        <dbReference type="ChEBI" id="CHEBI:15378"/>
        <dbReference type="ChEBI" id="CHEBI:57783"/>
        <dbReference type="ChEBI" id="CHEBI:58321"/>
        <dbReference type="ChEBI" id="CHEBI:58349"/>
        <dbReference type="ChEBI" id="CHEBI:58672"/>
        <dbReference type="EC" id="1.2.1.31"/>
    </reaction>
</comment>
<dbReference type="PANTHER" id="PTHR44845">
    <property type="entry name" value="CARRIER DOMAIN-CONTAINING PROTEIN"/>
    <property type="match status" value="1"/>
</dbReference>
<keyword evidence="9" id="KW-0028">Amino-acid biosynthesis</keyword>
<dbReference type="NCBIfam" id="TIGR03443">
    <property type="entry name" value="alpha_am_amid"/>
    <property type="match status" value="1"/>
</dbReference>
<evidence type="ECO:0000256" key="3">
    <source>
        <dbReference type="ARBA" id="ARBA00004827"/>
    </source>
</evidence>
<evidence type="ECO:0000313" key="19">
    <source>
        <dbReference type="EMBL" id="PWA01630.1"/>
    </source>
</evidence>
<dbReference type="GO" id="GO:0019878">
    <property type="term" value="P:lysine biosynthetic process via aminoadipic acid"/>
    <property type="evidence" value="ECO:0007669"/>
    <property type="project" value="UniProtKB-UniPathway"/>
</dbReference>
<evidence type="ECO:0000256" key="15">
    <source>
        <dbReference type="ARBA" id="ARBA00048260"/>
    </source>
</evidence>
<dbReference type="Pfam" id="PF13193">
    <property type="entry name" value="AMP-binding_C"/>
    <property type="match status" value="1"/>
</dbReference>
<accession>A0A2U1J954</accession>
<evidence type="ECO:0000313" key="20">
    <source>
        <dbReference type="Proteomes" id="UP000245591"/>
    </source>
</evidence>
<comment type="caution">
    <text evidence="19">The sequence shown here is derived from an EMBL/GenBank/DDBJ whole genome shotgun (WGS) entry which is preliminary data.</text>
</comment>
<dbReference type="Gene3D" id="3.40.50.12780">
    <property type="entry name" value="N-terminal domain of ligase-like"/>
    <property type="match status" value="1"/>
</dbReference>
<dbReference type="SUPFAM" id="SSF56801">
    <property type="entry name" value="Acetyl-CoA synthetase-like"/>
    <property type="match status" value="1"/>
</dbReference>
<dbReference type="InterPro" id="IPR010071">
    <property type="entry name" value="AA_adenyl_dom"/>
</dbReference>
<evidence type="ECO:0000256" key="8">
    <source>
        <dbReference type="ARBA" id="ARBA00022553"/>
    </source>
</evidence>
<evidence type="ECO:0000256" key="16">
    <source>
        <dbReference type="ARBA" id="ARBA00048414"/>
    </source>
</evidence>
<keyword evidence="11" id="KW-0560">Oxidoreductase</keyword>
<evidence type="ECO:0000256" key="17">
    <source>
        <dbReference type="ARBA" id="ARBA00049537"/>
    </source>
</evidence>
<evidence type="ECO:0000256" key="6">
    <source>
        <dbReference type="ARBA" id="ARBA00013073"/>
    </source>
</evidence>
<keyword evidence="8" id="KW-0597">Phosphoprotein</keyword>
<dbReference type="InterPro" id="IPR010080">
    <property type="entry name" value="Thioester_reductase-like_dom"/>
</dbReference>
<dbReference type="InterPro" id="IPR045851">
    <property type="entry name" value="AMP-bd_C_sf"/>
</dbReference>
<dbReference type="Pfam" id="PF00550">
    <property type="entry name" value="PP-binding"/>
    <property type="match status" value="1"/>
</dbReference>
<evidence type="ECO:0000259" key="18">
    <source>
        <dbReference type="PROSITE" id="PS50075"/>
    </source>
</evidence>
<proteinExistence type="inferred from homology"/>
<evidence type="ECO:0000256" key="9">
    <source>
        <dbReference type="ARBA" id="ARBA00022605"/>
    </source>
</evidence>
<dbReference type="NCBIfam" id="TIGR01746">
    <property type="entry name" value="Thioester-redct"/>
    <property type="match status" value="1"/>
</dbReference>
<evidence type="ECO:0000256" key="10">
    <source>
        <dbReference type="ARBA" id="ARBA00022857"/>
    </source>
</evidence>
<dbReference type="UniPathway" id="UPA00033">
    <property type="reaction ID" value="UER00032"/>
</dbReference>
<dbReference type="InterPro" id="IPR006162">
    <property type="entry name" value="Ppantetheine_attach_site"/>
</dbReference>
<dbReference type="InterPro" id="IPR013120">
    <property type="entry name" value="FAR_NAD-bd"/>
</dbReference>
<keyword evidence="20" id="KW-1185">Reference proteome</keyword>
<evidence type="ECO:0000256" key="4">
    <source>
        <dbReference type="ARBA" id="ARBA00006432"/>
    </source>
</evidence>
<name>A0A2U1J954_SMIAN</name>
<dbReference type="EC" id="1.2.1.95" evidence="5"/>
<sequence length="1486" mass="164816">MTNITSLPSDNVEEVNRRLQLLTRTLESPNEVLLPTDYPRPVPLKVVEAAEDFTLPPNLSMGVMQLVLASQKNDFLLSSLSEKSSTPNIATPFTVLLTAFAILLYRYTASEDVVVGSSSETSNALVLRLKIQPEDTFMDVFEMVKRVEQEAIDNQVPFESLIKAVAEQLTRSGVVSKQESEAAALYSLFRVRFFNMSDTNDTMLNQTISSSTDLTVFISQESTTSLRQLYPSVKVRLVYNQVLFSGTRMRHLWEQLLNVLSVGLSTAINPNQADIHPEHRVGSINLLSTLGNSTIPNPHANLHWSDFPGSITEIFCKNTMAHPDKKLISESTISYTTKNNNSTLSTDKVIFTYLQTFNAARIISRHLRINGIQRGDVVVVYAYRSADLAVAIMGVLMAGATFSVIDPAYPPARQNIYLSVAKPKGLVVLDKAGKLHEEVRNYVKNELQVICQIDGVYLDSTGKLNSRITSIEEARKLVSQSTNLMDDVVEVGPDSIGTLSFTSGSTGIPKGVQGRHYSLTHFYPWMQTEFGLGSSDKFTMLSGIAHDPIQRDIFTPLFLGAELHIPTSEDIGIPGQLAEWMAQNQITVTNLTPAMGQLLSSNAVTPIPNLKAAFFVGDLLTRRDCNRIQSLAPNCTIVNMYGTTETQRAVSYFPIPPLSTHPAALSSMKEIIPAGKGMIDVQLLVVNVNCRTNLCGIGEVGEIYVRSSGLAEGYLRLEEATKEKFVHSWFTEGTDLSSKEDQHHDHYLGPRDRLYRTGDLGRYRPDGNVECIGRIDDQVKIRGFRIELGEINNILSLYPQLVSSVVLVRRDKYEEQTLVAYIVPDEKEQLRTDDPSRSKLIEGVREYLKQKLPNYSIPSVFVPMKKLPLTPNGKVDKAALPFPDTPMFRKGASVSTEAMLSGSGENPDLMAEIFKELGPTGQKLVSIWINLLHLPKNVNINKNSNFFDLGGHSILATRLVFRIRKELTGDAPLGLVYQCPTLLKMTQAIDEMKGDLKLSNPLQKVSGENSPILGREQSVINLQEMHQTNGKGETFSYEKVIDYSGDFEDLANQIPELTGNANGALFPESVSTNNNLNSSQGQRKPPVFLLTGATGFLGAYVLSNIISRHKNAIVYCLTRAKSEQQAMDRVKNAGLSNFVWESTWETNNQVRALVGDLSLPHLGLDDSNWELVCSEVDVIVHNGALVNWVWPYEKLRAPNVLGTLEAIKLSSEHHPKPLVFVSSTSVLDTPHYVQVGESSLNGVEERDSLEGSRVGLRSGYGQSKWVSEKLLSRAKEMGYPVTIVRPGYVVGDSKNGVTNTDDFVWRLVKGCVELGKSPAMNNVVNLCPVDYVAQVVVEAASLPSSLDNLVYHVFNKQQFRFQNLFDLISLYGYDISNTEYIEWRDALLTYTVSESTNEDSALFPLLHFVLDDLPTSTRAPDLDISNTSRLMEHSGITCPDINKLIGIYLAYLVKAKFLDPPSIKNPKRQLPELSFDVKGTFSRSSN</sequence>
<dbReference type="Pfam" id="PF00501">
    <property type="entry name" value="AMP-binding"/>
    <property type="match status" value="1"/>
</dbReference>
<dbReference type="SUPFAM" id="SSF51735">
    <property type="entry name" value="NAD(P)-binding Rossmann-fold domains"/>
    <property type="match status" value="1"/>
</dbReference>
<dbReference type="Gene3D" id="1.10.1200.10">
    <property type="entry name" value="ACP-like"/>
    <property type="match status" value="1"/>
</dbReference>
<dbReference type="PROSITE" id="PS00012">
    <property type="entry name" value="PHOSPHOPANTETHEINE"/>
    <property type="match status" value="1"/>
</dbReference>
<comment type="catalytic activity">
    <reaction evidence="16">
        <text>(S)-2-amino-6-oxohexanoate + NAD(+) + H2O = L-2-aminoadipate + NADH + 2 H(+)</text>
        <dbReference type="Rhea" id="RHEA:12308"/>
        <dbReference type="ChEBI" id="CHEBI:15377"/>
        <dbReference type="ChEBI" id="CHEBI:15378"/>
        <dbReference type="ChEBI" id="CHEBI:57540"/>
        <dbReference type="ChEBI" id="CHEBI:57945"/>
        <dbReference type="ChEBI" id="CHEBI:58321"/>
        <dbReference type="ChEBI" id="CHEBI:58672"/>
        <dbReference type="EC" id="1.2.1.31"/>
    </reaction>
</comment>
<keyword evidence="12" id="KW-0457">Lysine biosynthesis</keyword>
<evidence type="ECO:0000256" key="13">
    <source>
        <dbReference type="ARBA" id="ARBA00031335"/>
    </source>
</evidence>
<dbReference type="PROSITE" id="PS00455">
    <property type="entry name" value="AMP_BINDING"/>
    <property type="match status" value="1"/>
</dbReference>
<comment type="similarity">
    <text evidence="4">Belongs to the ATP-dependent AMP-binding enzyme family.</text>
</comment>
<dbReference type="Proteomes" id="UP000245591">
    <property type="component" value="Unassembled WGS sequence"/>
</dbReference>
<evidence type="ECO:0000256" key="7">
    <source>
        <dbReference type="ARBA" id="ARBA00022450"/>
    </source>
</evidence>
<reference evidence="19 20" key="1">
    <citation type="journal article" date="2018" name="MBio">
        <title>Comparative Genomics Reveals the Core Gene Toolbox for the Fungus-Insect Symbiosis.</title>
        <authorList>
            <person name="Wang Y."/>
            <person name="Stata M."/>
            <person name="Wang W."/>
            <person name="Stajich J.E."/>
            <person name="White M.M."/>
            <person name="Moncalvo J.M."/>
        </authorList>
    </citation>
    <scope>NUCLEOTIDE SEQUENCE [LARGE SCALE GENOMIC DNA]</scope>
    <source>
        <strain evidence="19 20">AUS-126-30</strain>
    </source>
</reference>
<comment type="pathway">
    <text evidence="3">Amino-acid biosynthesis; L-lysine biosynthesis via AAA pathway; L-lysine from L-alpha-aminoadipate (fungal route): step 1/3.</text>
</comment>
<dbReference type="InterPro" id="IPR014397">
    <property type="entry name" value="Lys2"/>
</dbReference>
<comment type="catalytic activity">
    <reaction evidence="15">
        <text>(S)-2-amino-6-oxohexanoate + AMP + diphosphate + NADP(+) = L-2-aminoadipate + ATP + NADPH + H(+)</text>
        <dbReference type="Rhea" id="RHEA:46936"/>
        <dbReference type="ChEBI" id="CHEBI:15378"/>
        <dbReference type="ChEBI" id="CHEBI:30616"/>
        <dbReference type="ChEBI" id="CHEBI:33019"/>
        <dbReference type="ChEBI" id="CHEBI:57783"/>
        <dbReference type="ChEBI" id="CHEBI:58321"/>
        <dbReference type="ChEBI" id="CHEBI:58349"/>
        <dbReference type="ChEBI" id="CHEBI:58672"/>
        <dbReference type="ChEBI" id="CHEBI:456215"/>
        <dbReference type="EC" id="1.2.1.95"/>
    </reaction>
</comment>
<gene>
    <name evidence="19" type="ORF">BB558_002266</name>
</gene>
<dbReference type="InterPro" id="IPR036291">
    <property type="entry name" value="NAD(P)-bd_dom_sf"/>
</dbReference>